<proteinExistence type="predicted"/>
<protein>
    <recommendedName>
        <fullName evidence="3">Heparin-sulfate lyase N-terminal domain-containing protein</fullName>
    </recommendedName>
</protein>
<dbReference type="RefSeq" id="WP_020195835.1">
    <property type="nucleotide sequence ID" value="NZ_BAOH01000032.1"/>
</dbReference>
<evidence type="ECO:0008006" key="3">
    <source>
        <dbReference type="Google" id="ProtNLM"/>
    </source>
</evidence>
<gene>
    <name evidence="1" type="ORF">H735_24950</name>
</gene>
<comment type="caution">
    <text evidence="1">The sequence shown here is derived from an EMBL/GenBank/DDBJ whole genome shotgun (WGS) entry which is preliminary data.</text>
</comment>
<reference evidence="1 2" key="1">
    <citation type="submission" date="2014-07" db="EMBL/GenBank/DDBJ databases">
        <title>Unique and conserved regions in Vibrio harveyi and related species in comparison with the shrimp pathogen Vibrio harveyi CAIM 1792.</title>
        <authorList>
            <person name="Espinoza-Valles I."/>
            <person name="Vora G."/>
            <person name="Leekitcharoenphon P."/>
            <person name="Ussery D."/>
            <person name="Hoj L."/>
            <person name="Gomez-Gil B."/>
        </authorList>
    </citation>
    <scope>NUCLEOTIDE SEQUENCE [LARGE SCALE GENOMIC DNA]</scope>
    <source>
        <strain evidence="2">CAIM 1854 / LMG 25443</strain>
    </source>
</reference>
<evidence type="ECO:0000313" key="2">
    <source>
        <dbReference type="Proteomes" id="UP000031586"/>
    </source>
</evidence>
<dbReference type="InterPro" id="IPR008929">
    <property type="entry name" value="Chondroitin_lyas"/>
</dbReference>
<dbReference type="EMBL" id="JPRD01000053">
    <property type="protein sequence ID" value="KIF50398.1"/>
    <property type="molecule type" value="Genomic_DNA"/>
</dbReference>
<organism evidence="1 2">
    <name type="scientific">Vibrio owensii CAIM 1854 = LMG 25443</name>
    <dbReference type="NCBI Taxonomy" id="1229493"/>
    <lineage>
        <taxon>Bacteria</taxon>
        <taxon>Pseudomonadati</taxon>
        <taxon>Pseudomonadota</taxon>
        <taxon>Gammaproteobacteria</taxon>
        <taxon>Vibrionales</taxon>
        <taxon>Vibrionaceae</taxon>
        <taxon>Vibrio</taxon>
    </lineage>
</organism>
<dbReference type="SUPFAM" id="SSF48230">
    <property type="entry name" value="Chondroitin AC/alginate lyase"/>
    <property type="match status" value="1"/>
</dbReference>
<dbReference type="AlphaFoldDB" id="A0A0C1VKW7"/>
<sequence length="623" mass="71492">MLLNRFFFKKILSKMTGFRVRIVDSFKYPIIRKFGYTKELSFCSLLSADRFDKVEVDSLSSEYILGAYENHHFDILGSGWVDFSNEMNGIIWNRDVISGYIWDENKIHYDATKAISIEEVDIKHPWELGRLQFLLQYAFLSINNGASSEQVFVFFQRIIEDFTNSNRCGYGVNWSCPMDVAIRATNIIICFDFISSFSKRSIGSDIFIEELKNLIFLHGDFIYSHLERNRVYPERSNNHYLSNISGLIFISSWLLKTGDRSVLNWHEFSKRELLSCFDNQFNFDGSNFESSLSYHRLSSELLMYPVAVLMGLYDVDWVKEWLGNQRISKIGKLVNITIAGTMPNGDIVQIGDNDSGRFICIDPVGELYSLSNAKKRFINLKDVKSSYLNCHWEQNVNSHNTLVDIHNVLVCGGEPTSCEGTLVRMLTKGRTLGLSRIETAQCFSAFNDLCKTRSLAYQKFDVSDIKLKIETHSCFGLTSIYDTENTFKLVIYHGDVGQSGQGGHAHADYGAYAVYHKGTLTNQFFGTYTYTRDIVMRDKFRVDFGRSFAKEAYSFPTAFSSSFDYKKCSIKVMPNFFEVKFSDKVRTIAYSKGSLFVLDNFQSQNLESPTLYSSGYGRLEVLR</sequence>
<dbReference type="Proteomes" id="UP000031586">
    <property type="component" value="Unassembled WGS sequence"/>
</dbReference>
<dbReference type="Gene3D" id="1.50.10.100">
    <property type="entry name" value="Chondroitin AC/alginate lyase"/>
    <property type="match status" value="1"/>
</dbReference>
<evidence type="ECO:0000313" key="1">
    <source>
        <dbReference type="EMBL" id="KIF50398.1"/>
    </source>
</evidence>
<dbReference type="PATRIC" id="fig|1229493.5.peg.4559"/>
<name>A0A0C1VKW7_9VIBR</name>
<accession>A0A0C1VKW7</accession>